<keyword evidence="3" id="KW-1185">Reference proteome</keyword>
<feature type="transmembrane region" description="Helical" evidence="1">
    <location>
        <begin position="6"/>
        <end position="26"/>
    </location>
</feature>
<keyword evidence="1" id="KW-0472">Membrane</keyword>
<gene>
    <name evidence="2" type="ORF">ABW286_16670</name>
</gene>
<protein>
    <submittedName>
        <fullName evidence="2">Uncharacterized protein</fullName>
    </submittedName>
</protein>
<dbReference type="Proteomes" id="UP001554567">
    <property type="component" value="Unassembled WGS sequence"/>
</dbReference>
<name>A0ABV3N4N8_9GAMM</name>
<evidence type="ECO:0000313" key="2">
    <source>
        <dbReference type="EMBL" id="MEW5290790.1"/>
    </source>
</evidence>
<keyword evidence="1" id="KW-1133">Transmembrane helix</keyword>
<dbReference type="RefSeq" id="WP_367168148.1">
    <property type="nucleotide sequence ID" value="NZ_JBFKZN010000008.1"/>
</dbReference>
<accession>A0ABV3N4N8</accession>
<reference evidence="2 3" key="1">
    <citation type="submission" date="2024-07" db="EMBL/GenBank/DDBJ databases">
        <authorList>
            <person name="Dulla G.F.J."/>
            <person name="Delorm J.G."/>
        </authorList>
    </citation>
    <scope>NUCLEOTIDE SEQUENCE [LARGE SCALE GENOMIC DNA]</scope>
    <source>
        <strain evidence="2 3">JGD 233</strain>
    </source>
</reference>
<comment type="caution">
    <text evidence="2">The sequence shown here is derived from an EMBL/GenBank/DDBJ whole genome shotgun (WGS) entry which is preliminary data.</text>
</comment>
<keyword evidence="1" id="KW-0812">Transmembrane</keyword>
<evidence type="ECO:0000313" key="3">
    <source>
        <dbReference type="Proteomes" id="UP001554567"/>
    </source>
</evidence>
<proteinExistence type="predicted"/>
<dbReference type="EMBL" id="JBFKZN010000008">
    <property type="protein sequence ID" value="MEW5290790.1"/>
    <property type="molecule type" value="Genomic_DNA"/>
</dbReference>
<sequence length="188" mass="20853">MKNKIVNIYFLILLFPINIASASAILQKFDPAPLKKQITESAKADKVTNVELIENQSFSVSKGDNLIGFIIPLKGKLKEMQSVCMIAWSQDGKKLTNLISTVGFGDWQSVTCAGVNAVGVVSGKESSDIKTGVIYHTMTRFNDSSDYYILGIDEQKKTLFYDKETTDKLESSTAKNISDLRRDVQNTK</sequence>
<organism evidence="2 3">
    <name type="scientific">Erwinia papayae</name>
    <dbReference type="NCBI Taxonomy" id="206499"/>
    <lineage>
        <taxon>Bacteria</taxon>
        <taxon>Pseudomonadati</taxon>
        <taxon>Pseudomonadota</taxon>
        <taxon>Gammaproteobacteria</taxon>
        <taxon>Enterobacterales</taxon>
        <taxon>Erwiniaceae</taxon>
        <taxon>Erwinia</taxon>
    </lineage>
</organism>
<evidence type="ECO:0000256" key="1">
    <source>
        <dbReference type="SAM" id="Phobius"/>
    </source>
</evidence>